<dbReference type="Proteomes" id="UP000198636">
    <property type="component" value="Unassembled WGS sequence"/>
</dbReference>
<proteinExistence type="predicted"/>
<evidence type="ECO:0000313" key="2">
    <source>
        <dbReference type="Proteomes" id="UP000198636"/>
    </source>
</evidence>
<keyword evidence="2" id="KW-1185">Reference proteome</keyword>
<name>A0A1G5H3M4_9FIRM</name>
<gene>
    <name evidence="1" type="ORF">SAMN03080606_01896</name>
</gene>
<organism evidence="1 2">
    <name type="scientific">Alkaliphilus peptidifermentans DSM 18978</name>
    <dbReference type="NCBI Taxonomy" id="1120976"/>
    <lineage>
        <taxon>Bacteria</taxon>
        <taxon>Bacillati</taxon>
        <taxon>Bacillota</taxon>
        <taxon>Clostridia</taxon>
        <taxon>Peptostreptococcales</taxon>
        <taxon>Natronincolaceae</taxon>
        <taxon>Alkaliphilus</taxon>
    </lineage>
</organism>
<dbReference type="RefSeq" id="WP_143003079.1">
    <property type="nucleotide sequence ID" value="NZ_FMUS01000010.1"/>
</dbReference>
<sequence length="52" mass="5752">MNRSMMMGLVTGGLLGATVGMYAVSNMSPKDRKKAMRRTRKMLSKAVMMNVL</sequence>
<dbReference type="STRING" id="1120976.SAMN03080606_01896"/>
<accession>A0A1G5H3M4</accession>
<evidence type="ECO:0000313" key="1">
    <source>
        <dbReference type="EMBL" id="SCY58261.1"/>
    </source>
</evidence>
<evidence type="ECO:0008006" key="3">
    <source>
        <dbReference type="Google" id="ProtNLM"/>
    </source>
</evidence>
<dbReference type="AlphaFoldDB" id="A0A1G5H3M4"/>
<reference evidence="1 2" key="1">
    <citation type="submission" date="2016-10" db="EMBL/GenBank/DDBJ databases">
        <authorList>
            <person name="de Groot N.N."/>
        </authorList>
    </citation>
    <scope>NUCLEOTIDE SEQUENCE [LARGE SCALE GENOMIC DNA]</scope>
    <source>
        <strain evidence="1 2">DSM 18978</strain>
    </source>
</reference>
<dbReference type="EMBL" id="FMUS01000010">
    <property type="protein sequence ID" value="SCY58261.1"/>
    <property type="molecule type" value="Genomic_DNA"/>
</dbReference>
<protein>
    <recommendedName>
        <fullName evidence="3">YtxH-like protein</fullName>
    </recommendedName>
</protein>